<dbReference type="EMBL" id="FZNS01000014">
    <property type="protein sequence ID" value="SNR97644.1"/>
    <property type="molecule type" value="Genomic_DNA"/>
</dbReference>
<gene>
    <name evidence="1" type="ORF">SAMN06269173_11443</name>
</gene>
<sequence>MWNVDPYHVAYFTQALHLALQQRTQLVGQPTAPMVDLSRWGRILCFSTLLTTHDGITLAESNCFLDESDVPPIDTWFYLENNFLDAERPTLFCWIPKPFEPLMEAAMQVEMMQSYVWLGVAAPHFYHQLLAKLPHL</sequence>
<protein>
    <submittedName>
        <fullName evidence="1">Uncharacterized protein</fullName>
    </submittedName>
</protein>
<proteinExistence type="predicted"/>
<evidence type="ECO:0000313" key="1">
    <source>
        <dbReference type="EMBL" id="SNR97644.1"/>
    </source>
</evidence>
<organism evidence="1 2">
    <name type="scientific">Hymenobacter mucosus</name>
    <dbReference type="NCBI Taxonomy" id="1411120"/>
    <lineage>
        <taxon>Bacteria</taxon>
        <taxon>Pseudomonadati</taxon>
        <taxon>Bacteroidota</taxon>
        <taxon>Cytophagia</taxon>
        <taxon>Cytophagales</taxon>
        <taxon>Hymenobacteraceae</taxon>
        <taxon>Hymenobacter</taxon>
    </lineage>
</organism>
<name>A0A239ARG3_9BACT</name>
<dbReference type="Proteomes" id="UP000198310">
    <property type="component" value="Unassembled WGS sequence"/>
</dbReference>
<keyword evidence="2" id="KW-1185">Reference proteome</keyword>
<dbReference type="AlphaFoldDB" id="A0A239ARG3"/>
<reference evidence="2" key="1">
    <citation type="submission" date="2017-06" db="EMBL/GenBank/DDBJ databases">
        <authorList>
            <person name="Varghese N."/>
            <person name="Submissions S."/>
        </authorList>
    </citation>
    <scope>NUCLEOTIDE SEQUENCE [LARGE SCALE GENOMIC DNA]</scope>
    <source>
        <strain evidence="2">DSM 28041</strain>
    </source>
</reference>
<accession>A0A239ARG3</accession>
<evidence type="ECO:0000313" key="2">
    <source>
        <dbReference type="Proteomes" id="UP000198310"/>
    </source>
</evidence>